<sequence>MAGNETKQKRLDELRQLREDNDRLKALLTSHGIRWEENPGPPQAPVPEPANPKISTAEKVAIFRRLFRGRTDVYPLRWEASNGKSGYSPACGNEWKPGICHKPKVRCGDCSQRLFLPVTDQVIYDHLTGKHTIGIYPL</sequence>
<organism evidence="3">
    <name type="scientific">mine drainage metagenome</name>
    <dbReference type="NCBI Taxonomy" id="410659"/>
    <lineage>
        <taxon>unclassified sequences</taxon>
        <taxon>metagenomes</taxon>
        <taxon>ecological metagenomes</taxon>
    </lineage>
</organism>
<reference evidence="3" key="2">
    <citation type="journal article" date="2014" name="ISME J.">
        <title>Microbial stratification in low pH oxic and suboxic macroscopic growths along an acid mine drainage.</title>
        <authorList>
            <person name="Mendez-Garcia C."/>
            <person name="Mesa V."/>
            <person name="Sprenger R.R."/>
            <person name="Richter M."/>
            <person name="Diez M.S."/>
            <person name="Solano J."/>
            <person name="Bargiela R."/>
            <person name="Golyshina O.V."/>
            <person name="Manteca A."/>
            <person name="Ramos J.L."/>
            <person name="Gallego J.R."/>
            <person name="Llorente I."/>
            <person name="Martins Dos Santos V.A."/>
            <person name="Jensen O.N."/>
            <person name="Pelaez A.I."/>
            <person name="Sanchez J."/>
            <person name="Ferrer M."/>
        </authorList>
    </citation>
    <scope>NUCLEOTIDE SEQUENCE</scope>
</reference>
<dbReference type="AlphaFoldDB" id="T1AUW2"/>
<feature type="domain" description="TOTE conflict system primase" evidence="2">
    <location>
        <begin position="58"/>
        <end position="138"/>
    </location>
</feature>
<feature type="non-terminal residue" evidence="3">
    <location>
        <position position="138"/>
    </location>
</feature>
<reference evidence="3" key="1">
    <citation type="submission" date="2013-08" db="EMBL/GenBank/DDBJ databases">
        <authorList>
            <person name="Mendez C."/>
            <person name="Richter M."/>
            <person name="Ferrer M."/>
            <person name="Sanchez J."/>
        </authorList>
    </citation>
    <scope>NUCLEOTIDE SEQUENCE</scope>
</reference>
<dbReference type="Pfam" id="PF22548">
    <property type="entry name" value="AEP-TOTE"/>
    <property type="match status" value="1"/>
</dbReference>
<evidence type="ECO:0000313" key="3">
    <source>
        <dbReference type="EMBL" id="EQD64431.1"/>
    </source>
</evidence>
<evidence type="ECO:0000256" key="1">
    <source>
        <dbReference type="SAM" id="MobiDB-lite"/>
    </source>
</evidence>
<feature type="region of interest" description="Disordered" evidence="1">
    <location>
        <begin position="32"/>
        <end position="53"/>
    </location>
</feature>
<feature type="compositionally biased region" description="Pro residues" evidence="1">
    <location>
        <begin position="39"/>
        <end position="50"/>
    </location>
</feature>
<dbReference type="InterPro" id="IPR054347">
    <property type="entry name" value="TOTE_primase"/>
</dbReference>
<proteinExistence type="predicted"/>
<evidence type="ECO:0000259" key="2">
    <source>
        <dbReference type="Pfam" id="PF22548"/>
    </source>
</evidence>
<comment type="caution">
    <text evidence="3">The sequence shown here is derived from an EMBL/GenBank/DDBJ whole genome shotgun (WGS) entry which is preliminary data.</text>
</comment>
<gene>
    <name evidence="3" type="ORF">B1A_08867</name>
</gene>
<accession>T1AUW2</accession>
<protein>
    <submittedName>
        <fullName evidence="3">Type III restriction protein res subunit</fullName>
    </submittedName>
</protein>
<dbReference type="EMBL" id="AUZX01006309">
    <property type="protein sequence ID" value="EQD64431.1"/>
    <property type="molecule type" value="Genomic_DNA"/>
</dbReference>
<name>T1AUW2_9ZZZZ</name>